<keyword evidence="1" id="KW-0812">Transmembrane</keyword>
<organism evidence="2 3">
    <name type="scientific">Lupinus albus</name>
    <name type="common">White lupine</name>
    <name type="synonym">Lupinus termis</name>
    <dbReference type="NCBI Taxonomy" id="3870"/>
    <lineage>
        <taxon>Eukaryota</taxon>
        <taxon>Viridiplantae</taxon>
        <taxon>Streptophyta</taxon>
        <taxon>Embryophyta</taxon>
        <taxon>Tracheophyta</taxon>
        <taxon>Spermatophyta</taxon>
        <taxon>Magnoliopsida</taxon>
        <taxon>eudicotyledons</taxon>
        <taxon>Gunneridae</taxon>
        <taxon>Pentapetalae</taxon>
        <taxon>rosids</taxon>
        <taxon>fabids</taxon>
        <taxon>Fabales</taxon>
        <taxon>Fabaceae</taxon>
        <taxon>Papilionoideae</taxon>
        <taxon>50 kb inversion clade</taxon>
        <taxon>genistoids sensu lato</taxon>
        <taxon>core genistoids</taxon>
        <taxon>Genisteae</taxon>
        <taxon>Lupinus</taxon>
    </lineage>
</organism>
<keyword evidence="1" id="KW-0472">Membrane</keyword>
<comment type="caution">
    <text evidence="2">The sequence shown here is derived from an EMBL/GenBank/DDBJ whole genome shotgun (WGS) entry which is preliminary data.</text>
</comment>
<feature type="transmembrane region" description="Helical" evidence="1">
    <location>
        <begin position="39"/>
        <end position="55"/>
    </location>
</feature>
<evidence type="ECO:0000256" key="1">
    <source>
        <dbReference type="SAM" id="Phobius"/>
    </source>
</evidence>
<name>A0A6A4Q1D2_LUPAL</name>
<keyword evidence="3" id="KW-1185">Reference proteome</keyword>
<accession>A0A6A4Q1D2</accession>
<proteinExistence type="predicted"/>
<feature type="transmembrane region" description="Helical" evidence="1">
    <location>
        <begin position="7"/>
        <end position="33"/>
    </location>
</feature>
<reference evidence="3" key="1">
    <citation type="journal article" date="2020" name="Nat. Commun.">
        <title>Genome sequence of the cluster root forming white lupin.</title>
        <authorList>
            <person name="Hufnagel B."/>
            <person name="Marques A."/>
            <person name="Soriano A."/>
            <person name="Marques L."/>
            <person name="Divol F."/>
            <person name="Doumas P."/>
            <person name="Sallet E."/>
            <person name="Mancinotti D."/>
            <person name="Carrere S."/>
            <person name="Marande W."/>
            <person name="Arribat S."/>
            <person name="Keller J."/>
            <person name="Huneau C."/>
            <person name="Blein T."/>
            <person name="Aime D."/>
            <person name="Laguerre M."/>
            <person name="Taylor J."/>
            <person name="Schubert V."/>
            <person name="Nelson M."/>
            <person name="Geu-Flores F."/>
            <person name="Crespi M."/>
            <person name="Gallardo-Guerrero K."/>
            <person name="Delaux P.-M."/>
            <person name="Salse J."/>
            <person name="Berges H."/>
            <person name="Guyot R."/>
            <person name="Gouzy J."/>
            <person name="Peret B."/>
        </authorList>
    </citation>
    <scope>NUCLEOTIDE SEQUENCE [LARGE SCALE GENOMIC DNA]</scope>
    <source>
        <strain evidence="3">cv. Amiga</strain>
    </source>
</reference>
<feature type="transmembrane region" description="Helical" evidence="1">
    <location>
        <begin position="93"/>
        <end position="112"/>
    </location>
</feature>
<evidence type="ECO:0000313" key="2">
    <source>
        <dbReference type="EMBL" id="KAE9607757.1"/>
    </source>
</evidence>
<dbReference type="Proteomes" id="UP000447434">
    <property type="component" value="Chromosome 9"/>
</dbReference>
<sequence length="126" mass="14897">MLPILFFLLLNLSSLMLESSLFLIYLLFLISFLFYQNPLFPLFSFVMFSFSFLSPKASHHKELHMSFNYKLVPIFSLFNKYSHFSVLNLSSLLLLYFLFLSSLLSKSTIFLFDLMEFFSVQNLCLH</sequence>
<evidence type="ECO:0000313" key="3">
    <source>
        <dbReference type="Proteomes" id="UP000447434"/>
    </source>
</evidence>
<protein>
    <submittedName>
        <fullName evidence="2">Uncharacterized protein</fullName>
    </submittedName>
</protein>
<dbReference type="EMBL" id="WOCE01000009">
    <property type="protein sequence ID" value="KAE9607757.1"/>
    <property type="molecule type" value="Genomic_DNA"/>
</dbReference>
<keyword evidence="1" id="KW-1133">Transmembrane helix</keyword>
<gene>
    <name evidence="2" type="ORF">Lalb_Chr09g0333541</name>
</gene>
<dbReference type="AlphaFoldDB" id="A0A6A4Q1D2"/>